<evidence type="ECO:0000256" key="1">
    <source>
        <dbReference type="SAM" id="MobiDB-lite"/>
    </source>
</evidence>
<organism evidence="2 3">
    <name type="scientific">Perkinsus olseni</name>
    <name type="common">Perkinsus atlanticus</name>
    <dbReference type="NCBI Taxonomy" id="32597"/>
    <lineage>
        <taxon>Eukaryota</taxon>
        <taxon>Sar</taxon>
        <taxon>Alveolata</taxon>
        <taxon>Perkinsozoa</taxon>
        <taxon>Perkinsea</taxon>
        <taxon>Perkinsida</taxon>
        <taxon>Perkinsidae</taxon>
        <taxon>Perkinsus</taxon>
    </lineage>
</organism>
<proteinExistence type="predicted"/>
<evidence type="ECO:0000313" key="2">
    <source>
        <dbReference type="EMBL" id="KAF4679136.1"/>
    </source>
</evidence>
<protein>
    <submittedName>
        <fullName evidence="2">Uncharacterized protein</fullName>
    </submittedName>
</protein>
<accession>A0A7J6N5X0</accession>
<gene>
    <name evidence="2" type="ORF">FOZ60_015419</name>
</gene>
<dbReference type="AlphaFoldDB" id="A0A7J6N5X0"/>
<feature type="region of interest" description="Disordered" evidence="1">
    <location>
        <begin position="1"/>
        <end position="36"/>
    </location>
</feature>
<dbReference type="EMBL" id="JABANP010000778">
    <property type="protein sequence ID" value="KAF4679136.1"/>
    <property type="molecule type" value="Genomic_DNA"/>
</dbReference>
<dbReference type="Proteomes" id="UP000541610">
    <property type="component" value="Unassembled WGS sequence"/>
</dbReference>
<name>A0A7J6N5X0_PEROL</name>
<dbReference type="OrthoDB" id="442296at2759"/>
<comment type="caution">
    <text evidence="2">The sequence shown here is derived from an EMBL/GenBank/DDBJ whole genome shotgun (WGS) entry which is preliminary data.</text>
</comment>
<evidence type="ECO:0000313" key="3">
    <source>
        <dbReference type="Proteomes" id="UP000541610"/>
    </source>
</evidence>
<sequence length="588" mass="63373">MRRTQRNLASPTDSSSRTGSFQDYSVSSGGIGSESLTTNEVLQPPLWFAEYHVENKVTVTSPNVRNLVDGRSPRQSDAVVSSSIETVKLSIGPEGAQDALVPENEGVPAADRRATNNSDAKRLVQRDAGNAEIEDVSGALLRPAENARSEPIGEAAEINLIDLTVQEEDATEAASHKGSPDTLLLSTNQTLSQSQLSEVSLCNRTFVGNGTLAAEMGKGAAARLPWREPIEGFPPPGGGCHVKSLRPAGSGPELPGVSEMTPVGAANTALCFAHPCGGGTVPERRTTERKVQARPQVKTIAVQVEESELTGTAEGEKSLLEPSILPEHLRDRLLNQLYKKCCHSPLRLAKLLKELGGERSMPARDGEMLRQSIGVESDVGRRQFCNIVAAMVRRSCDGLSSGHTAATGAGLQFCFDELMIARHRAATASNDGDDYRQEHLHRLSGDMNRGSPLTCIDDATWVPLMRDALGKVTSEDLGQLLLKASEAMMEQAAKHGSGSSHRWCPDSEFRQMVEHSQTYADLSNKYEMKCNRVATLEKQLTKAAGVMAGSRQGASKERELAGRLGAMQKERDKLTEALIMEEKQRSGG</sequence>
<reference evidence="2 3" key="1">
    <citation type="submission" date="2020-04" db="EMBL/GenBank/DDBJ databases">
        <title>Perkinsus olseni comparative genomics.</title>
        <authorList>
            <person name="Bogema D.R."/>
        </authorList>
    </citation>
    <scope>NUCLEOTIDE SEQUENCE [LARGE SCALE GENOMIC DNA]</scope>
    <source>
        <strain evidence="2">00978-12</strain>
    </source>
</reference>